<reference evidence="6 7" key="1">
    <citation type="submission" date="2023-06" db="EMBL/GenBank/DDBJ databases">
        <title>Sporosarcina sp. nov., isolated from Korean traditional fermented seafood 'Jeotgal'.</title>
        <authorList>
            <person name="Yang A.-I."/>
            <person name="Shin N.-R."/>
        </authorList>
    </citation>
    <scope>NUCLEOTIDE SEQUENCE [LARGE SCALE GENOMIC DNA]</scope>
    <source>
        <strain evidence="6 7">KCTC3840</strain>
    </source>
</reference>
<sequence>MQDSLVKLTNVSFNYGNSPVLKDITLTVRPGEFWALIGPNGSGKSTLIKILLGLLKPDSGSVKVFGLPIASVSHRERIGYVSQKSNSFNSGFPATVLEVVRSGLTKKTGLFKRFTKEDTEAAMTALREVDMEMFANRNIGELSGGQQQRVFISRALAAKPELLIMDEPTVGIDQQNSASFYSMLEKLNRDNGIAIILVSHEIDLVTDLASHVACLNRTMHFHGGRRDFAKLNDNDLSRWYGHSVRLIHQKQGDSNDD</sequence>
<dbReference type="PROSITE" id="PS00211">
    <property type="entry name" value="ABC_TRANSPORTER_1"/>
    <property type="match status" value="1"/>
</dbReference>
<dbReference type="SMART" id="SM00382">
    <property type="entry name" value="AAA"/>
    <property type="match status" value="1"/>
</dbReference>
<evidence type="ECO:0000256" key="3">
    <source>
        <dbReference type="ARBA" id="ARBA00022741"/>
    </source>
</evidence>
<keyword evidence="7" id="KW-1185">Reference proteome</keyword>
<dbReference type="InterPro" id="IPR003593">
    <property type="entry name" value="AAA+_ATPase"/>
</dbReference>
<dbReference type="InterPro" id="IPR027417">
    <property type="entry name" value="P-loop_NTPase"/>
</dbReference>
<dbReference type="Proteomes" id="UP001280629">
    <property type="component" value="Unassembled WGS sequence"/>
</dbReference>
<dbReference type="RefSeq" id="WP_317934311.1">
    <property type="nucleotide sequence ID" value="NZ_JAUBDH010000002.1"/>
</dbReference>
<dbReference type="InterPro" id="IPR017871">
    <property type="entry name" value="ABC_transporter-like_CS"/>
</dbReference>
<dbReference type="InterPro" id="IPR050153">
    <property type="entry name" value="Metal_Ion_Import_ABC"/>
</dbReference>
<evidence type="ECO:0000313" key="7">
    <source>
        <dbReference type="Proteomes" id="UP001280629"/>
    </source>
</evidence>
<comment type="similarity">
    <text evidence="1">Belongs to the ABC transporter superfamily.</text>
</comment>
<dbReference type="PROSITE" id="PS50893">
    <property type="entry name" value="ABC_TRANSPORTER_2"/>
    <property type="match status" value="1"/>
</dbReference>
<dbReference type="Gene3D" id="3.40.50.300">
    <property type="entry name" value="P-loop containing nucleotide triphosphate hydrolases"/>
    <property type="match status" value="1"/>
</dbReference>
<feature type="domain" description="ABC transporter" evidence="5">
    <location>
        <begin position="6"/>
        <end position="242"/>
    </location>
</feature>
<keyword evidence="3" id="KW-0547">Nucleotide-binding</keyword>
<gene>
    <name evidence="6" type="ORF">QT716_02730</name>
</gene>
<accession>A0ABU4FW73</accession>
<evidence type="ECO:0000259" key="5">
    <source>
        <dbReference type="PROSITE" id="PS50893"/>
    </source>
</evidence>
<dbReference type="PANTHER" id="PTHR42734">
    <property type="entry name" value="METAL TRANSPORT SYSTEM ATP-BINDING PROTEIN TM_0124-RELATED"/>
    <property type="match status" value="1"/>
</dbReference>
<dbReference type="GO" id="GO:0005524">
    <property type="term" value="F:ATP binding"/>
    <property type="evidence" value="ECO:0007669"/>
    <property type="project" value="UniProtKB-KW"/>
</dbReference>
<comment type="caution">
    <text evidence="6">The sequence shown here is derived from an EMBL/GenBank/DDBJ whole genome shotgun (WGS) entry which is preliminary data.</text>
</comment>
<dbReference type="CDD" id="cd03235">
    <property type="entry name" value="ABC_Metallic_Cations"/>
    <property type="match status" value="1"/>
</dbReference>
<evidence type="ECO:0000256" key="2">
    <source>
        <dbReference type="ARBA" id="ARBA00022448"/>
    </source>
</evidence>
<evidence type="ECO:0000256" key="1">
    <source>
        <dbReference type="ARBA" id="ARBA00005417"/>
    </source>
</evidence>
<evidence type="ECO:0000256" key="4">
    <source>
        <dbReference type="ARBA" id="ARBA00022840"/>
    </source>
</evidence>
<evidence type="ECO:0000313" key="6">
    <source>
        <dbReference type="EMBL" id="MDW0108960.1"/>
    </source>
</evidence>
<protein>
    <submittedName>
        <fullName evidence="6">Metal ABC transporter ATP-binding protein</fullName>
    </submittedName>
</protein>
<dbReference type="Pfam" id="PF00005">
    <property type="entry name" value="ABC_tran"/>
    <property type="match status" value="1"/>
</dbReference>
<dbReference type="SUPFAM" id="SSF52540">
    <property type="entry name" value="P-loop containing nucleoside triphosphate hydrolases"/>
    <property type="match status" value="1"/>
</dbReference>
<dbReference type="EMBL" id="JAUBDH010000002">
    <property type="protein sequence ID" value="MDW0108960.1"/>
    <property type="molecule type" value="Genomic_DNA"/>
</dbReference>
<keyword evidence="2" id="KW-0813">Transport</keyword>
<name>A0ABU4FW73_9BACL</name>
<dbReference type="PANTHER" id="PTHR42734:SF17">
    <property type="entry name" value="METAL TRANSPORT SYSTEM ATP-BINDING PROTEIN TM_0124-RELATED"/>
    <property type="match status" value="1"/>
</dbReference>
<organism evidence="6 7">
    <name type="scientific">Sporosarcina aquimarina</name>
    <dbReference type="NCBI Taxonomy" id="114975"/>
    <lineage>
        <taxon>Bacteria</taxon>
        <taxon>Bacillati</taxon>
        <taxon>Bacillota</taxon>
        <taxon>Bacilli</taxon>
        <taxon>Bacillales</taxon>
        <taxon>Caryophanaceae</taxon>
        <taxon>Sporosarcina</taxon>
    </lineage>
</organism>
<proteinExistence type="inferred from homology"/>
<keyword evidence="4 6" id="KW-0067">ATP-binding</keyword>
<dbReference type="InterPro" id="IPR003439">
    <property type="entry name" value="ABC_transporter-like_ATP-bd"/>
</dbReference>